<feature type="domain" description="AAA ATPase AAA+ lid" evidence="4">
    <location>
        <begin position="233"/>
        <end position="277"/>
    </location>
</feature>
<dbReference type="FunFam" id="1.10.8.60:FF:000007">
    <property type="entry name" value="26S proteasome regulatory subunit 4"/>
    <property type="match status" value="1"/>
</dbReference>
<protein>
    <recommendedName>
        <fullName evidence="4">AAA ATPase AAA+ lid domain-containing protein</fullName>
    </recommendedName>
</protein>
<reference evidence="5" key="4">
    <citation type="submission" date="2025-09" db="UniProtKB">
        <authorList>
            <consortium name="Ensembl"/>
        </authorList>
    </citation>
    <scope>IDENTIFICATION</scope>
</reference>
<dbReference type="Proteomes" id="UP000265140">
    <property type="component" value="Chromosome 18"/>
</dbReference>
<keyword evidence="1" id="KW-0547">Nucleotide-binding</keyword>
<feature type="region of interest" description="Disordered" evidence="3">
    <location>
        <begin position="65"/>
        <end position="117"/>
    </location>
</feature>
<evidence type="ECO:0000313" key="5">
    <source>
        <dbReference type="Ensembl" id="ENSELUP00000056413.1"/>
    </source>
</evidence>
<dbReference type="InterPro" id="IPR012340">
    <property type="entry name" value="NA-bd_OB-fold"/>
</dbReference>
<dbReference type="InterPro" id="IPR041569">
    <property type="entry name" value="AAA_lid_3"/>
</dbReference>
<name>A0A6Q2XS61_ESOLU</name>
<dbReference type="Ensembl" id="ENSELUT00000071164.2">
    <property type="protein sequence ID" value="ENSELUP00000056413.1"/>
    <property type="gene ID" value="ENSELUG00000007596.3"/>
</dbReference>
<dbReference type="Bgee" id="ENSELUG00000007596">
    <property type="expression patterns" value="Expressed in embryo and 15 other cell types or tissues"/>
</dbReference>
<reference evidence="5" key="2">
    <citation type="submission" date="2020-02" db="EMBL/GenBank/DDBJ databases">
        <title>Esox lucius (northern pike) genome, fEsoLuc1, primary haplotype.</title>
        <authorList>
            <person name="Myers G."/>
            <person name="Karagic N."/>
            <person name="Meyer A."/>
            <person name="Pippel M."/>
            <person name="Reichard M."/>
            <person name="Winkler S."/>
            <person name="Tracey A."/>
            <person name="Sims Y."/>
            <person name="Howe K."/>
            <person name="Rhie A."/>
            <person name="Formenti G."/>
            <person name="Durbin R."/>
            <person name="Fedrigo O."/>
            <person name="Jarvis E.D."/>
        </authorList>
    </citation>
    <scope>NUCLEOTIDE SEQUENCE [LARGE SCALE GENOMIC DNA]</scope>
</reference>
<dbReference type="InterPro" id="IPR027417">
    <property type="entry name" value="P-loop_NTPase"/>
</dbReference>
<accession>A0A6Q2XS61</accession>
<keyword evidence="6" id="KW-1185">Reference proteome</keyword>
<dbReference type="FunFam" id="2.40.50.140:FF:000437">
    <property type="entry name" value="26S protease regulatory subunit, putative"/>
    <property type="match status" value="1"/>
</dbReference>
<keyword evidence="2" id="KW-0067">ATP-binding</keyword>
<reference evidence="6" key="1">
    <citation type="journal article" date="2014" name="PLoS ONE">
        <title>The genome and linkage map of the northern pike (Esox lucius): conserved synteny revealed between the salmonid sister group and the Neoteleostei.</title>
        <authorList>
            <person name="Rondeau E.B."/>
            <person name="Minkley D.R."/>
            <person name="Leong J.S."/>
            <person name="Messmer A.M."/>
            <person name="Jantzen J.R."/>
            <person name="von Schalburg K.R."/>
            <person name="Lemon C."/>
            <person name="Bird N.H."/>
            <person name="Koop B.F."/>
        </authorList>
    </citation>
    <scope>NUCLEOTIDE SEQUENCE</scope>
</reference>
<dbReference type="InterPro" id="IPR050221">
    <property type="entry name" value="26S_Proteasome_ATPase"/>
</dbReference>
<feature type="compositionally biased region" description="Basic and acidic residues" evidence="3">
    <location>
        <begin position="81"/>
        <end position="93"/>
    </location>
</feature>
<evidence type="ECO:0000259" key="4">
    <source>
        <dbReference type="Pfam" id="PF17862"/>
    </source>
</evidence>
<dbReference type="Pfam" id="PF17862">
    <property type="entry name" value="AAA_lid_3"/>
    <property type="match status" value="1"/>
</dbReference>
<dbReference type="SUPFAM" id="SSF52540">
    <property type="entry name" value="P-loop containing nucleoside triphosphate hydrolases"/>
    <property type="match status" value="1"/>
</dbReference>
<dbReference type="AlphaFoldDB" id="A0A6Q2XS61"/>
<dbReference type="Gene3D" id="2.40.50.140">
    <property type="entry name" value="Nucleic acid-binding proteins"/>
    <property type="match status" value="1"/>
</dbReference>
<evidence type="ECO:0000256" key="2">
    <source>
        <dbReference type="ARBA" id="ARBA00022840"/>
    </source>
</evidence>
<dbReference type="PANTHER" id="PTHR23073">
    <property type="entry name" value="26S PROTEASOME REGULATORY SUBUNIT"/>
    <property type="match status" value="1"/>
</dbReference>
<organism evidence="5 6">
    <name type="scientific">Esox lucius</name>
    <name type="common">Northern pike</name>
    <dbReference type="NCBI Taxonomy" id="8010"/>
    <lineage>
        <taxon>Eukaryota</taxon>
        <taxon>Metazoa</taxon>
        <taxon>Chordata</taxon>
        <taxon>Craniata</taxon>
        <taxon>Vertebrata</taxon>
        <taxon>Euteleostomi</taxon>
        <taxon>Actinopterygii</taxon>
        <taxon>Neopterygii</taxon>
        <taxon>Teleostei</taxon>
        <taxon>Protacanthopterygii</taxon>
        <taxon>Esociformes</taxon>
        <taxon>Esocidae</taxon>
        <taxon>Esox</taxon>
    </lineage>
</organism>
<evidence type="ECO:0000256" key="3">
    <source>
        <dbReference type="SAM" id="MobiDB-lite"/>
    </source>
</evidence>
<sequence length="296" mass="33786">MFCWETFGPAIHVDVTLTHTTYQVLLQTLSCEPFHGNGIPPCHKAKMVQELFEEHNNEFKVLTGLPKQGQSQSGGHGPGGGKKDDKDKKKKYEPPIPTRVGKRKRKSKGPDAASKLPLVTPHTHCRLKLLKQERIKDYLLMEEEFIRNQEQMKPLEEKQEEERSKVDDLRGTPMSVGNLEEIIDDNHAIVSTSVGSEHYVRRIDRKIEFPLPDEKTKRRIFNIHTSRMTVADDVTLDDLILAKDDLSGADIKAICTEAGLMALRERRMKVTNEDFKKSKENVLYKKQEGTPEGLYL</sequence>
<evidence type="ECO:0000313" key="6">
    <source>
        <dbReference type="Proteomes" id="UP000265140"/>
    </source>
</evidence>
<reference evidence="5" key="3">
    <citation type="submission" date="2025-08" db="UniProtKB">
        <authorList>
            <consortium name="Ensembl"/>
        </authorList>
    </citation>
    <scope>IDENTIFICATION</scope>
</reference>
<dbReference type="Gene3D" id="1.10.8.60">
    <property type="match status" value="1"/>
</dbReference>
<proteinExistence type="predicted"/>
<dbReference type="GO" id="GO:0005524">
    <property type="term" value="F:ATP binding"/>
    <property type="evidence" value="ECO:0007669"/>
    <property type="project" value="UniProtKB-KW"/>
</dbReference>
<dbReference type="GeneTree" id="ENSGT01020000230346"/>
<evidence type="ECO:0000256" key="1">
    <source>
        <dbReference type="ARBA" id="ARBA00022741"/>
    </source>
</evidence>